<dbReference type="PANTHER" id="PTHR10794:SF44">
    <property type="entry name" value="MEDIUM-CHAIN FATTY ACID ETHYL ESTER SYNTHASE_ESTERASE 1-RELATED"/>
    <property type="match status" value="1"/>
</dbReference>
<dbReference type="GO" id="GO:0047372">
    <property type="term" value="F:monoacylglycerol lipase activity"/>
    <property type="evidence" value="ECO:0007669"/>
    <property type="project" value="TreeGrafter"/>
</dbReference>
<feature type="active site" description="Charge relay system" evidence="4">
    <location>
        <position position="232"/>
    </location>
</feature>
<dbReference type="InterPro" id="IPR000952">
    <property type="entry name" value="AB_hydrolase_4_CS"/>
</dbReference>
<evidence type="ECO:0000313" key="7">
    <source>
        <dbReference type="Proteomes" id="UP000092555"/>
    </source>
</evidence>
<evidence type="ECO:0000256" key="1">
    <source>
        <dbReference type="ARBA" id="ARBA00010884"/>
    </source>
</evidence>
<dbReference type="GO" id="GO:0051792">
    <property type="term" value="P:medium-chain fatty acid biosynthetic process"/>
    <property type="evidence" value="ECO:0007669"/>
    <property type="project" value="TreeGrafter"/>
</dbReference>
<dbReference type="PANTHER" id="PTHR10794">
    <property type="entry name" value="ABHYDROLASE DOMAIN-CONTAINING PROTEIN"/>
    <property type="match status" value="1"/>
</dbReference>
<keyword evidence="7" id="KW-1185">Reference proteome</keyword>
<sequence length="425" mass="48237">MTIIGFWKWGFRSSLKVHTSSAEDSPKIAQSTSYADFVRSKLPILDPSKKLWLNPLLFNGSLQTLYYGMHNSETEFQVYYGREIFKYQDQGVCSFDWVIDRPESEKEFRKLYEETIPESSPKLHPRTRFFTPEELEKQVQRNQAADQRPICVVFHGLAGGSHEPLIRNLAQDLKQLPESPWDLVVVNSRGCCRTKITTGKLYSGLSHEDVREALVELKERYPNRPLYTVGFSFGAVLVANYLAFAGEAAQKLVKAAVLIGCPWDMLESAKHVSSSLTGKFMLNPSLTTFLNKLIKSNSKELKEHLPEIFNDSSIKKGKLAKKTHEWDDIFTCKTVGLESSWDYYKEASPLQRVGDIRVPTLSLNATDDPTVSTDIDFDRLVRKNPCLAMVESDLGGHLGWVKPSGEFWCVEVVCQFIDRFNAEAS</sequence>
<dbReference type="EMBL" id="LXTC01000002">
    <property type="protein sequence ID" value="OBA22407.1"/>
    <property type="molecule type" value="Genomic_DNA"/>
</dbReference>
<organism evidence="6 7">
    <name type="scientific">Metschnikowia bicuspidata var. bicuspidata NRRL YB-4993</name>
    <dbReference type="NCBI Taxonomy" id="869754"/>
    <lineage>
        <taxon>Eukaryota</taxon>
        <taxon>Fungi</taxon>
        <taxon>Dikarya</taxon>
        <taxon>Ascomycota</taxon>
        <taxon>Saccharomycotina</taxon>
        <taxon>Pichiomycetes</taxon>
        <taxon>Metschnikowiaceae</taxon>
        <taxon>Metschnikowia</taxon>
    </lineage>
</organism>
<dbReference type="RefSeq" id="XP_018712903.1">
    <property type="nucleotide sequence ID" value="XM_018853941.1"/>
</dbReference>
<dbReference type="InterPro" id="IPR050960">
    <property type="entry name" value="AB_hydrolase_4_sf"/>
</dbReference>
<evidence type="ECO:0000256" key="4">
    <source>
        <dbReference type="PIRSR" id="PIRSR005211-1"/>
    </source>
</evidence>
<dbReference type="Gene3D" id="3.40.50.1820">
    <property type="entry name" value="alpha/beta hydrolase"/>
    <property type="match status" value="1"/>
</dbReference>
<evidence type="ECO:0000259" key="5">
    <source>
        <dbReference type="Pfam" id="PF00561"/>
    </source>
</evidence>
<evidence type="ECO:0000256" key="3">
    <source>
        <dbReference type="ARBA" id="ARBA00022801"/>
    </source>
</evidence>
<dbReference type="GO" id="GO:0051793">
    <property type="term" value="P:medium-chain fatty acid catabolic process"/>
    <property type="evidence" value="ECO:0007669"/>
    <property type="project" value="TreeGrafter"/>
</dbReference>
<comment type="similarity">
    <text evidence="1">Belongs to the AB hydrolase superfamily. AB hydrolase 4 family.</text>
</comment>
<dbReference type="OrthoDB" id="5954035at2759"/>
<proteinExistence type="inferred from homology"/>
<feature type="active site" description="Charge relay system" evidence="4">
    <location>
        <position position="368"/>
    </location>
</feature>
<dbReference type="PIRSF" id="PIRSF005211">
    <property type="entry name" value="Ab_hydro_YheT"/>
    <property type="match status" value="1"/>
</dbReference>
<dbReference type="GeneID" id="30026917"/>
<dbReference type="InterPro" id="IPR000073">
    <property type="entry name" value="AB_hydrolase_1"/>
</dbReference>
<reference evidence="6 7" key="1">
    <citation type="submission" date="2016-05" db="EMBL/GenBank/DDBJ databases">
        <title>Comparative genomics of biotechnologically important yeasts.</title>
        <authorList>
            <consortium name="DOE Joint Genome Institute"/>
            <person name="Riley R."/>
            <person name="Haridas S."/>
            <person name="Wolfe K.H."/>
            <person name="Lopes M.R."/>
            <person name="Hittinger C.T."/>
            <person name="Goker M."/>
            <person name="Salamov A."/>
            <person name="Wisecaver J."/>
            <person name="Long T.M."/>
            <person name="Aerts A.L."/>
            <person name="Barry K."/>
            <person name="Choi C."/>
            <person name="Clum A."/>
            <person name="Coughlan A.Y."/>
            <person name="Deshpande S."/>
            <person name="Douglass A.P."/>
            <person name="Hanson S.J."/>
            <person name="Klenk H.-P."/>
            <person name="LaButti K."/>
            <person name="Lapidus A."/>
            <person name="Lindquist E."/>
            <person name="Lipzen A."/>
            <person name="Meier-kolthoff J.P."/>
            <person name="Ohm R.A."/>
            <person name="Otillar R.P."/>
            <person name="Pangilinan J."/>
            <person name="Peng Y."/>
            <person name="Rokas A."/>
            <person name="Rosa C.A."/>
            <person name="Scheuner C."/>
            <person name="Sibirny A.A."/>
            <person name="Slot J.C."/>
            <person name="Stielow J.B."/>
            <person name="Sun H."/>
            <person name="Kurtzman C.P."/>
            <person name="Blackwell M."/>
            <person name="Grigoriev I.V."/>
            <person name="Jeffries T.W."/>
        </authorList>
    </citation>
    <scope>NUCLEOTIDE SEQUENCE [LARGE SCALE GENOMIC DNA]</scope>
    <source>
        <strain evidence="6 7">NRRL YB-4993</strain>
    </source>
</reference>
<evidence type="ECO:0000256" key="2">
    <source>
        <dbReference type="ARBA" id="ARBA00022487"/>
    </source>
</evidence>
<keyword evidence="3 6" id="KW-0378">Hydrolase</keyword>
<name>A0A1A0HEU2_9ASCO</name>
<dbReference type="AlphaFoldDB" id="A0A1A0HEU2"/>
<dbReference type="Proteomes" id="UP000092555">
    <property type="component" value="Unassembled WGS sequence"/>
</dbReference>
<dbReference type="Pfam" id="PF00561">
    <property type="entry name" value="Abhydrolase_1"/>
    <property type="match status" value="1"/>
</dbReference>
<comment type="caution">
    <text evidence="6">The sequence shown here is derived from an EMBL/GenBank/DDBJ whole genome shotgun (WGS) entry which is preliminary data.</text>
</comment>
<keyword evidence="2" id="KW-0719">Serine esterase</keyword>
<dbReference type="InterPro" id="IPR029058">
    <property type="entry name" value="AB_hydrolase_fold"/>
</dbReference>
<dbReference type="InterPro" id="IPR012020">
    <property type="entry name" value="ABHD4"/>
</dbReference>
<protein>
    <submittedName>
        <fullName evidence="6">AB-hydrolase YheT</fullName>
    </submittedName>
</protein>
<feature type="active site" description="Charge relay system" evidence="4">
    <location>
        <position position="397"/>
    </location>
</feature>
<gene>
    <name evidence="6" type="ORF">METBIDRAFT_11245</name>
</gene>
<accession>A0A1A0HEU2</accession>
<dbReference type="PROSITE" id="PS01133">
    <property type="entry name" value="UPF0017"/>
    <property type="match status" value="1"/>
</dbReference>
<feature type="domain" description="AB hydrolase-1" evidence="5">
    <location>
        <begin position="152"/>
        <end position="398"/>
    </location>
</feature>
<evidence type="ECO:0000313" key="6">
    <source>
        <dbReference type="EMBL" id="OBA22407.1"/>
    </source>
</evidence>
<dbReference type="GO" id="GO:0008126">
    <property type="term" value="F:acetylesterase activity"/>
    <property type="evidence" value="ECO:0007669"/>
    <property type="project" value="TreeGrafter"/>
</dbReference>
<dbReference type="STRING" id="869754.A0A1A0HEU2"/>
<dbReference type="SUPFAM" id="SSF53474">
    <property type="entry name" value="alpha/beta-Hydrolases"/>
    <property type="match status" value="1"/>
</dbReference>